<dbReference type="Proteomes" id="UP000504606">
    <property type="component" value="Unplaced"/>
</dbReference>
<evidence type="ECO:0000256" key="2">
    <source>
        <dbReference type="ARBA" id="ARBA00022741"/>
    </source>
</evidence>
<dbReference type="AlphaFoldDB" id="A0A9C6XUZ3"/>
<comment type="similarity">
    <text evidence="1">Belongs to the heat shock protein 70 family.</text>
</comment>
<dbReference type="GeneID" id="113213408"/>
<evidence type="ECO:0000256" key="3">
    <source>
        <dbReference type="ARBA" id="ARBA00022840"/>
    </source>
</evidence>
<dbReference type="RefSeq" id="XP_052131847.1">
    <property type="nucleotide sequence ID" value="XM_052275887.1"/>
</dbReference>
<dbReference type="PANTHER" id="PTHR45639:SF34">
    <property type="entry name" value="CHAPERONE PROTEIN DNAK"/>
    <property type="match status" value="1"/>
</dbReference>
<dbReference type="SUPFAM" id="SSF53067">
    <property type="entry name" value="Actin-like ATPase domain"/>
    <property type="match status" value="1"/>
</dbReference>
<dbReference type="KEGG" id="foc:113213408"/>
<dbReference type="GO" id="GO:0030968">
    <property type="term" value="P:endoplasmic reticulum unfolded protein response"/>
    <property type="evidence" value="ECO:0007669"/>
    <property type="project" value="TreeGrafter"/>
</dbReference>
<reference evidence="5" key="1">
    <citation type="submission" date="2025-08" db="UniProtKB">
        <authorList>
            <consortium name="RefSeq"/>
        </authorList>
    </citation>
    <scope>IDENTIFICATION</scope>
    <source>
        <tissue evidence="5">Whole organism</tissue>
    </source>
</reference>
<proteinExistence type="inferred from homology"/>
<dbReference type="Pfam" id="PF00012">
    <property type="entry name" value="HSP70"/>
    <property type="match status" value="1"/>
</dbReference>
<evidence type="ECO:0000256" key="1">
    <source>
        <dbReference type="ARBA" id="ARBA00007381"/>
    </source>
</evidence>
<accession>A0A9C6XUZ3</accession>
<dbReference type="GO" id="GO:0140662">
    <property type="term" value="F:ATP-dependent protein folding chaperone"/>
    <property type="evidence" value="ECO:0007669"/>
    <property type="project" value="InterPro"/>
</dbReference>
<dbReference type="FunFam" id="3.30.420.40:FF:000028">
    <property type="entry name" value="heat shock 70 kDa protein-like"/>
    <property type="match status" value="1"/>
</dbReference>
<dbReference type="OrthoDB" id="29851at2759"/>
<dbReference type="PANTHER" id="PTHR45639">
    <property type="entry name" value="HSC70CB, ISOFORM G-RELATED"/>
    <property type="match status" value="1"/>
</dbReference>
<dbReference type="InterPro" id="IPR043129">
    <property type="entry name" value="ATPase_NBD"/>
</dbReference>
<keyword evidence="2" id="KW-0547">Nucleotide-binding</keyword>
<dbReference type="InterPro" id="IPR013126">
    <property type="entry name" value="Hsp_70_fam"/>
</dbReference>
<evidence type="ECO:0000313" key="5">
    <source>
        <dbReference type="RefSeq" id="XP_052131847.1"/>
    </source>
</evidence>
<evidence type="ECO:0000313" key="4">
    <source>
        <dbReference type="Proteomes" id="UP000504606"/>
    </source>
</evidence>
<dbReference type="Gene3D" id="3.30.420.40">
    <property type="match status" value="1"/>
</dbReference>
<dbReference type="GO" id="GO:0005524">
    <property type="term" value="F:ATP binding"/>
    <property type="evidence" value="ECO:0007669"/>
    <property type="project" value="UniProtKB-KW"/>
</dbReference>
<keyword evidence="4" id="KW-1185">Reference proteome</keyword>
<name>A0A9C6XUZ3_FRAOC</name>
<protein>
    <submittedName>
        <fullName evidence="5">Chaperone protein DnaK-like</fullName>
    </submittedName>
</protein>
<dbReference type="GO" id="GO:0034663">
    <property type="term" value="C:endoplasmic reticulum chaperone complex"/>
    <property type="evidence" value="ECO:0007669"/>
    <property type="project" value="TreeGrafter"/>
</dbReference>
<organism evidence="4 5">
    <name type="scientific">Frankliniella occidentalis</name>
    <name type="common">Western flower thrips</name>
    <name type="synonym">Euthrips occidentalis</name>
    <dbReference type="NCBI Taxonomy" id="133901"/>
    <lineage>
        <taxon>Eukaryota</taxon>
        <taxon>Metazoa</taxon>
        <taxon>Ecdysozoa</taxon>
        <taxon>Arthropoda</taxon>
        <taxon>Hexapoda</taxon>
        <taxon>Insecta</taxon>
        <taxon>Pterygota</taxon>
        <taxon>Neoptera</taxon>
        <taxon>Paraneoptera</taxon>
        <taxon>Thysanoptera</taxon>
        <taxon>Terebrantia</taxon>
        <taxon>Thripoidea</taxon>
        <taxon>Thripidae</taxon>
        <taxon>Frankliniella</taxon>
    </lineage>
</organism>
<gene>
    <name evidence="5" type="primary">LOC113213408</name>
</gene>
<sequence>MSSYVLGIDFGTTNTVVAVMMEDGVVEVIANDIGNRTTPSVVHIDPTDPSKHQVGEAALKLGLKDPQNTIRNVKRVLGFPPEAARFVTALGPVKVLASEHGEAVSLKLSGGTETTPEQVSGRLFYC</sequence>
<keyword evidence="3" id="KW-0067">ATP-binding</keyword>